<feature type="non-terminal residue" evidence="2">
    <location>
        <position position="1"/>
    </location>
</feature>
<gene>
    <name evidence="2" type="ORF">NQ315_001246</name>
</gene>
<dbReference type="EMBL" id="JANEYG010000002">
    <property type="protein sequence ID" value="KAJ8925074.1"/>
    <property type="molecule type" value="Genomic_DNA"/>
</dbReference>
<dbReference type="InterPro" id="IPR036846">
    <property type="entry name" value="GM2-AP_sf"/>
</dbReference>
<accession>A0AAV8WEN0</accession>
<proteinExistence type="predicted"/>
<reference evidence="2 3" key="1">
    <citation type="journal article" date="2023" name="Insect Mol. Biol.">
        <title>Genome sequencing provides insights into the evolution of gene families encoding plant cell wall-degrading enzymes in longhorned beetles.</title>
        <authorList>
            <person name="Shin N.R."/>
            <person name="Okamura Y."/>
            <person name="Kirsch R."/>
            <person name="Pauchet Y."/>
        </authorList>
    </citation>
    <scope>NUCLEOTIDE SEQUENCE [LARGE SCALE GENOMIC DNA]</scope>
    <source>
        <strain evidence="2">EAD_L_NR</strain>
    </source>
</reference>
<dbReference type="Gene3D" id="2.70.220.10">
    <property type="entry name" value="Ganglioside GM2 activator"/>
    <property type="match status" value="1"/>
</dbReference>
<keyword evidence="3" id="KW-1185">Reference proteome</keyword>
<dbReference type="AlphaFoldDB" id="A0AAV8WEN0"/>
<sequence>QLGSVSDVVLLPLSVYFCDNSAMRFNMNLRTVNDDGDKVLDLDLELEEQVDEHWEIRAIVDQWQNGAWDTIYDLDGSLCENLQDFGAKAWSNARAALTPRVEDECLLQPGTYTLRGFEITKDDYNLPVPILGKYRVTATFVNGVGDEAVCLVVELESNKRKD</sequence>
<evidence type="ECO:0000256" key="1">
    <source>
        <dbReference type="ARBA" id="ARBA00022729"/>
    </source>
</evidence>
<dbReference type="Proteomes" id="UP001159042">
    <property type="component" value="Unassembled WGS sequence"/>
</dbReference>
<organism evidence="2 3">
    <name type="scientific">Exocentrus adspersus</name>
    <dbReference type="NCBI Taxonomy" id="1586481"/>
    <lineage>
        <taxon>Eukaryota</taxon>
        <taxon>Metazoa</taxon>
        <taxon>Ecdysozoa</taxon>
        <taxon>Arthropoda</taxon>
        <taxon>Hexapoda</taxon>
        <taxon>Insecta</taxon>
        <taxon>Pterygota</taxon>
        <taxon>Neoptera</taxon>
        <taxon>Endopterygota</taxon>
        <taxon>Coleoptera</taxon>
        <taxon>Polyphaga</taxon>
        <taxon>Cucujiformia</taxon>
        <taxon>Chrysomeloidea</taxon>
        <taxon>Cerambycidae</taxon>
        <taxon>Lamiinae</taxon>
        <taxon>Acanthocinini</taxon>
        <taxon>Exocentrus</taxon>
    </lineage>
</organism>
<protein>
    <submittedName>
        <fullName evidence="2">Uncharacterized protein</fullName>
    </submittedName>
</protein>
<evidence type="ECO:0000313" key="2">
    <source>
        <dbReference type="EMBL" id="KAJ8925074.1"/>
    </source>
</evidence>
<name>A0AAV8WEN0_9CUCU</name>
<evidence type="ECO:0000313" key="3">
    <source>
        <dbReference type="Proteomes" id="UP001159042"/>
    </source>
</evidence>
<keyword evidence="1" id="KW-0732">Signal</keyword>
<comment type="caution">
    <text evidence="2">The sequence shown here is derived from an EMBL/GenBank/DDBJ whole genome shotgun (WGS) entry which is preliminary data.</text>
</comment>